<proteinExistence type="predicted"/>
<dbReference type="InterPro" id="IPR023393">
    <property type="entry name" value="START-like_dom_sf"/>
</dbReference>
<dbReference type="Proteomes" id="UP000885779">
    <property type="component" value="Unassembled WGS sequence"/>
</dbReference>
<protein>
    <submittedName>
        <fullName evidence="1">Polyketide cyclase</fullName>
    </submittedName>
</protein>
<organism evidence="1">
    <name type="scientific">Caldithrix abyssi</name>
    <dbReference type="NCBI Taxonomy" id="187145"/>
    <lineage>
        <taxon>Bacteria</taxon>
        <taxon>Pseudomonadati</taxon>
        <taxon>Calditrichota</taxon>
        <taxon>Calditrichia</taxon>
        <taxon>Calditrichales</taxon>
        <taxon>Calditrichaceae</taxon>
        <taxon>Caldithrix</taxon>
    </lineage>
</organism>
<gene>
    <name evidence="1" type="ORF">ENK44_07605</name>
</gene>
<accession>A0A7V4WVI2</accession>
<dbReference type="SUPFAM" id="SSF55961">
    <property type="entry name" value="Bet v1-like"/>
    <property type="match status" value="1"/>
</dbReference>
<evidence type="ECO:0000313" key="1">
    <source>
        <dbReference type="EMBL" id="HGY55547.1"/>
    </source>
</evidence>
<dbReference type="EMBL" id="DRQG01000072">
    <property type="protein sequence ID" value="HGY55547.1"/>
    <property type="molecule type" value="Genomic_DNA"/>
</dbReference>
<dbReference type="AlphaFoldDB" id="A0A7V4WVI2"/>
<reference evidence="1" key="1">
    <citation type="journal article" date="2020" name="mSystems">
        <title>Genome- and Community-Level Interaction Insights into Carbon Utilization and Element Cycling Functions of Hydrothermarchaeota in Hydrothermal Sediment.</title>
        <authorList>
            <person name="Zhou Z."/>
            <person name="Liu Y."/>
            <person name="Xu W."/>
            <person name="Pan J."/>
            <person name="Luo Z.H."/>
            <person name="Li M."/>
        </authorList>
    </citation>
    <scope>NUCLEOTIDE SEQUENCE [LARGE SCALE GENOMIC DNA]</scope>
    <source>
        <strain evidence="1">HyVt-577</strain>
    </source>
</reference>
<dbReference type="CDD" id="cd07818">
    <property type="entry name" value="SRPBCC_1"/>
    <property type="match status" value="1"/>
</dbReference>
<comment type="caution">
    <text evidence="1">The sequence shown here is derived from an EMBL/GenBank/DDBJ whole genome shotgun (WGS) entry which is preliminary data.</text>
</comment>
<sequence length="179" mass="20250">MKWIKRLLIFLAILLAIVLVAALIAPKEYAVEREIVINRPDSVVFDYIKYLKNQDNFSVWAKADPNMKKEFKGRDGTVGFISSWKSKNPDVGSGEQEIVNITEGKRVDTELRFFEPFEAVGQGYMSCEQLDSARTRVVWGYAGDMAYPMNIMLLFMDMDGALGPQLAEGLSNLKTILEQ</sequence>
<name>A0A7V4WVI2_CALAY</name>
<dbReference type="Gene3D" id="3.30.530.20">
    <property type="match status" value="1"/>
</dbReference>